<accession>A0A7S1R569</accession>
<feature type="region of interest" description="Disordered" evidence="1">
    <location>
        <begin position="71"/>
        <end position="105"/>
    </location>
</feature>
<reference evidence="2" key="1">
    <citation type="submission" date="2021-01" db="EMBL/GenBank/DDBJ databases">
        <authorList>
            <person name="Corre E."/>
            <person name="Pelletier E."/>
            <person name="Niang G."/>
            <person name="Scheremetjew M."/>
            <person name="Finn R."/>
            <person name="Kale V."/>
            <person name="Holt S."/>
            <person name="Cochrane G."/>
            <person name="Meng A."/>
            <person name="Brown T."/>
            <person name="Cohen L."/>
        </authorList>
    </citation>
    <scope>NUCLEOTIDE SEQUENCE</scope>
    <source>
        <strain evidence="2">CCAP 1951/1</strain>
    </source>
</reference>
<dbReference type="EMBL" id="HBGF01052917">
    <property type="protein sequence ID" value="CAD9155932.1"/>
    <property type="molecule type" value="Transcribed_RNA"/>
</dbReference>
<sequence>MMNIFPSVLTVAYRRALATPQYDTEVLSLWLMIKPLLRKAGFVRTKRIGRRRARSITATLEDSFHDVEMDDDEKLAAKARRDGDGDGNDHHDNIPHRSRRQEARR</sequence>
<evidence type="ECO:0000313" key="2">
    <source>
        <dbReference type="EMBL" id="CAD9155932.1"/>
    </source>
</evidence>
<protein>
    <submittedName>
        <fullName evidence="2">Uncharacterized protein</fullName>
    </submittedName>
</protein>
<evidence type="ECO:0000256" key="1">
    <source>
        <dbReference type="SAM" id="MobiDB-lite"/>
    </source>
</evidence>
<gene>
    <name evidence="2" type="ORF">NDES1114_LOCUS35426</name>
</gene>
<dbReference type="AlphaFoldDB" id="A0A7S1R569"/>
<feature type="compositionally biased region" description="Basic and acidic residues" evidence="1">
    <location>
        <begin position="74"/>
        <end position="105"/>
    </location>
</feature>
<proteinExistence type="predicted"/>
<name>A0A7S1R569_NEODS</name>
<organism evidence="2">
    <name type="scientific">Neobodo designis</name>
    <name type="common">Flagellated protozoan</name>
    <name type="synonym">Bodo designis</name>
    <dbReference type="NCBI Taxonomy" id="312471"/>
    <lineage>
        <taxon>Eukaryota</taxon>
        <taxon>Discoba</taxon>
        <taxon>Euglenozoa</taxon>
        <taxon>Kinetoplastea</taxon>
        <taxon>Metakinetoplastina</taxon>
        <taxon>Neobodonida</taxon>
        <taxon>Neobodo</taxon>
    </lineage>
</organism>